<feature type="compositionally biased region" description="Low complexity" evidence="1">
    <location>
        <begin position="9"/>
        <end position="20"/>
    </location>
</feature>
<sequence>MLGPWGTTSASGRLRSASGGCEFRGGFRLGFDTRPQLERPQCMAMMLLLTQKMSPPTNLGTPSPLPFPPTPPQPCPSPPHVAPPAHHHPTSASGSSATPSAGGWSHSTLAAGRRQWVVPCSS</sequence>
<protein>
    <submittedName>
        <fullName evidence="2">Uncharacterized protein</fullName>
    </submittedName>
</protein>
<evidence type="ECO:0000256" key="1">
    <source>
        <dbReference type="SAM" id="MobiDB-lite"/>
    </source>
</evidence>
<dbReference type="EMBL" id="KL142422">
    <property type="protein sequence ID" value="KDR66587.1"/>
    <property type="molecule type" value="Genomic_DNA"/>
</dbReference>
<keyword evidence="3" id="KW-1185">Reference proteome</keyword>
<evidence type="ECO:0000313" key="3">
    <source>
        <dbReference type="Proteomes" id="UP000027222"/>
    </source>
</evidence>
<evidence type="ECO:0000313" key="2">
    <source>
        <dbReference type="EMBL" id="KDR66587.1"/>
    </source>
</evidence>
<proteinExistence type="predicted"/>
<dbReference type="Proteomes" id="UP000027222">
    <property type="component" value="Unassembled WGS sequence"/>
</dbReference>
<feature type="region of interest" description="Disordered" evidence="1">
    <location>
        <begin position="53"/>
        <end position="108"/>
    </location>
</feature>
<gene>
    <name evidence="2" type="ORF">GALMADRAFT_232445</name>
</gene>
<feature type="compositionally biased region" description="Low complexity" evidence="1">
    <location>
        <begin position="90"/>
        <end position="105"/>
    </location>
</feature>
<dbReference type="HOGENOM" id="CLU_2026919_0_0_1"/>
<name>A0A067S9F3_GALM3</name>
<accession>A0A067S9F3</accession>
<dbReference type="AlphaFoldDB" id="A0A067S9F3"/>
<organism evidence="2 3">
    <name type="scientific">Galerina marginata (strain CBS 339.88)</name>
    <dbReference type="NCBI Taxonomy" id="685588"/>
    <lineage>
        <taxon>Eukaryota</taxon>
        <taxon>Fungi</taxon>
        <taxon>Dikarya</taxon>
        <taxon>Basidiomycota</taxon>
        <taxon>Agaricomycotina</taxon>
        <taxon>Agaricomycetes</taxon>
        <taxon>Agaricomycetidae</taxon>
        <taxon>Agaricales</taxon>
        <taxon>Agaricineae</taxon>
        <taxon>Strophariaceae</taxon>
        <taxon>Galerina</taxon>
    </lineage>
</organism>
<feature type="region of interest" description="Disordered" evidence="1">
    <location>
        <begin position="1"/>
        <end position="32"/>
    </location>
</feature>
<reference evidence="3" key="1">
    <citation type="journal article" date="2014" name="Proc. Natl. Acad. Sci. U.S.A.">
        <title>Extensive sampling of basidiomycete genomes demonstrates inadequacy of the white-rot/brown-rot paradigm for wood decay fungi.</title>
        <authorList>
            <person name="Riley R."/>
            <person name="Salamov A.A."/>
            <person name="Brown D.W."/>
            <person name="Nagy L.G."/>
            <person name="Floudas D."/>
            <person name="Held B.W."/>
            <person name="Levasseur A."/>
            <person name="Lombard V."/>
            <person name="Morin E."/>
            <person name="Otillar R."/>
            <person name="Lindquist E.A."/>
            <person name="Sun H."/>
            <person name="LaButti K.M."/>
            <person name="Schmutz J."/>
            <person name="Jabbour D."/>
            <person name="Luo H."/>
            <person name="Baker S.E."/>
            <person name="Pisabarro A.G."/>
            <person name="Walton J.D."/>
            <person name="Blanchette R.A."/>
            <person name="Henrissat B."/>
            <person name="Martin F."/>
            <person name="Cullen D."/>
            <person name="Hibbett D.S."/>
            <person name="Grigoriev I.V."/>
        </authorList>
    </citation>
    <scope>NUCLEOTIDE SEQUENCE [LARGE SCALE GENOMIC DNA]</scope>
    <source>
        <strain evidence="3">CBS 339.88</strain>
    </source>
</reference>
<feature type="compositionally biased region" description="Pro residues" evidence="1">
    <location>
        <begin position="63"/>
        <end position="82"/>
    </location>
</feature>